<name>A0A5B7GC96_PORTR</name>
<evidence type="ECO:0000313" key="2">
    <source>
        <dbReference type="EMBL" id="MPC55166.1"/>
    </source>
</evidence>
<proteinExistence type="predicted"/>
<keyword evidence="3" id="KW-1185">Reference proteome</keyword>
<comment type="caution">
    <text evidence="2">The sequence shown here is derived from an EMBL/GenBank/DDBJ whole genome shotgun (WGS) entry which is preliminary data.</text>
</comment>
<sequence>MADLAVKTRVLPRKFPQPVPIPSLSCPPLVPPPPLRSLVGGRGRGRRPWWSEDSIRGNVNNNNNNNKNTTTTTTTTTKSNHLTSLQQHRGAKKTSRVHGIKSQPATPSGADVSEGVGGMRGSDLVRDVTCYVETHLLLPITHLSPARWAGGGCGGGGDWRAATGEWGAYDDGDKI</sequence>
<evidence type="ECO:0000313" key="3">
    <source>
        <dbReference type="Proteomes" id="UP000324222"/>
    </source>
</evidence>
<dbReference type="EMBL" id="VSRR010012942">
    <property type="protein sequence ID" value="MPC55166.1"/>
    <property type="molecule type" value="Genomic_DNA"/>
</dbReference>
<feature type="compositionally biased region" description="Basic residues" evidence="1">
    <location>
        <begin position="89"/>
        <end position="99"/>
    </location>
</feature>
<reference evidence="2 3" key="1">
    <citation type="submission" date="2019-05" db="EMBL/GenBank/DDBJ databases">
        <title>Another draft genome of Portunus trituberculatus and its Hox gene families provides insights of decapod evolution.</title>
        <authorList>
            <person name="Jeong J.-H."/>
            <person name="Song I."/>
            <person name="Kim S."/>
            <person name="Choi T."/>
            <person name="Kim D."/>
            <person name="Ryu S."/>
            <person name="Kim W."/>
        </authorList>
    </citation>
    <scope>NUCLEOTIDE SEQUENCE [LARGE SCALE GENOMIC DNA]</scope>
    <source>
        <tissue evidence="2">Muscle</tissue>
    </source>
</reference>
<gene>
    <name evidence="2" type="ORF">E2C01_049097</name>
</gene>
<organism evidence="2 3">
    <name type="scientific">Portunus trituberculatus</name>
    <name type="common">Swimming crab</name>
    <name type="synonym">Neptunus trituberculatus</name>
    <dbReference type="NCBI Taxonomy" id="210409"/>
    <lineage>
        <taxon>Eukaryota</taxon>
        <taxon>Metazoa</taxon>
        <taxon>Ecdysozoa</taxon>
        <taxon>Arthropoda</taxon>
        <taxon>Crustacea</taxon>
        <taxon>Multicrustacea</taxon>
        <taxon>Malacostraca</taxon>
        <taxon>Eumalacostraca</taxon>
        <taxon>Eucarida</taxon>
        <taxon>Decapoda</taxon>
        <taxon>Pleocyemata</taxon>
        <taxon>Brachyura</taxon>
        <taxon>Eubrachyura</taxon>
        <taxon>Portunoidea</taxon>
        <taxon>Portunidae</taxon>
        <taxon>Portuninae</taxon>
        <taxon>Portunus</taxon>
    </lineage>
</organism>
<evidence type="ECO:0000256" key="1">
    <source>
        <dbReference type="SAM" id="MobiDB-lite"/>
    </source>
</evidence>
<protein>
    <submittedName>
        <fullName evidence="2">Uncharacterized protein</fullName>
    </submittedName>
</protein>
<dbReference type="Proteomes" id="UP000324222">
    <property type="component" value="Unassembled WGS sequence"/>
</dbReference>
<feature type="compositionally biased region" description="Polar residues" evidence="1">
    <location>
        <begin position="78"/>
        <end position="87"/>
    </location>
</feature>
<accession>A0A5B7GC96</accession>
<feature type="region of interest" description="Disordered" evidence="1">
    <location>
        <begin position="35"/>
        <end position="117"/>
    </location>
</feature>
<dbReference type="AlphaFoldDB" id="A0A5B7GC96"/>
<feature type="compositionally biased region" description="Low complexity" evidence="1">
    <location>
        <begin position="58"/>
        <end position="77"/>
    </location>
</feature>